<proteinExistence type="predicted"/>
<sequence>MAEGLEPMWENLSVIQSRWPDNRLDLYLLKETLWNVLMALDYAWDLSPGHSLFSGQDPERKSYLTRVHLAEVIGLLKPPPADLIKRGKRSLE</sequence>
<dbReference type="AlphaFoldDB" id="A0A1Q5T2M2"/>
<keyword evidence="2" id="KW-1185">Reference proteome</keyword>
<dbReference type="EMBL" id="MNBE01000719">
    <property type="protein sequence ID" value="OKO94473.1"/>
    <property type="molecule type" value="Genomic_DNA"/>
</dbReference>
<name>A0A1Q5T2M2_9EURO</name>
<protein>
    <submittedName>
        <fullName evidence="1">Uncharacterized protein</fullName>
    </submittedName>
</protein>
<evidence type="ECO:0000313" key="2">
    <source>
        <dbReference type="Proteomes" id="UP000186955"/>
    </source>
</evidence>
<reference evidence="1 2" key="1">
    <citation type="submission" date="2016-10" db="EMBL/GenBank/DDBJ databases">
        <title>Genome sequence of the ascomycete fungus Penicillium subrubescens.</title>
        <authorList>
            <person name="De Vries R.P."/>
            <person name="Peng M."/>
            <person name="Dilokpimol A."/>
            <person name="Hilden K."/>
            <person name="Makela M.R."/>
            <person name="Grigoriev I."/>
            <person name="Riley R."/>
            <person name="Granchi Z."/>
        </authorList>
    </citation>
    <scope>NUCLEOTIDE SEQUENCE [LARGE SCALE GENOMIC DNA]</scope>
    <source>
        <strain evidence="1 2">CBS 132785</strain>
    </source>
</reference>
<gene>
    <name evidence="1" type="ORF">PENSUB_11740</name>
</gene>
<evidence type="ECO:0000313" key="1">
    <source>
        <dbReference type="EMBL" id="OKO94473.1"/>
    </source>
</evidence>
<dbReference type="STRING" id="1316194.A0A1Q5T2M2"/>
<comment type="caution">
    <text evidence="1">The sequence shown here is derived from an EMBL/GenBank/DDBJ whole genome shotgun (WGS) entry which is preliminary data.</text>
</comment>
<organism evidence="1 2">
    <name type="scientific">Penicillium subrubescens</name>
    <dbReference type="NCBI Taxonomy" id="1316194"/>
    <lineage>
        <taxon>Eukaryota</taxon>
        <taxon>Fungi</taxon>
        <taxon>Dikarya</taxon>
        <taxon>Ascomycota</taxon>
        <taxon>Pezizomycotina</taxon>
        <taxon>Eurotiomycetes</taxon>
        <taxon>Eurotiomycetidae</taxon>
        <taxon>Eurotiales</taxon>
        <taxon>Aspergillaceae</taxon>
        <taxon>Penicillium</taxon>
    </lineage>
</organism>
<accession>A0A1Q5T2M2</accession>
<dbReference type="Proteomes" id="UP000186955">
    <property type="component" value="Unassembled WGS sequence"/>
</dbReference>